<accession>A0A2Z3HRX8</accession>
<evidence type="ECO:0008006" key="4">
    <source>
        <dbReference type="Google" id="ProtNLM"/>
    </source>
</evidence>
<dbReference type="InterPro" id="IPR010466">
    <property type="entry name" value="DUF1058"/>
</dbReference>
<name>A0A2Z3HRX8_9CAUL</name>
<gene>
    <name evidence="2" type="ORF">HYN04_13020</name>
</gene>
<keyword evidence="3" id="KW-1185">Reference proteome</keyword>
<keyword evidence="1" id="KW-0732">Signal</keyword>
<reference evidence="3" key="1">
    <citation type="submission" date="2018-05" db="EMBL/GenBank/DDBJ databases">
        <title>Genome sequencing of Phenylobacterium sp. HYN0004.</title>
        <authorList>
            <person name="Yi H."/>
            <person name="Baek C."/>
        </authorList>
    </citation>
    <scope>NUCLEOTIDE SEQUENCE [LARGE SCALE GENOMIC DNA]</scope>
    <source>
        <strain evidence="3">HYN0004</strain>
    </source>
</reference>
<feature type="signal peptide" evidence="1">
    <location>
        <begin position="1"/>
        <end position="33"/>
    </location>
</feature>
<feature type="chain" id="PRO_5016447044" description="SH3b domain-containing protein" evidence="1">
    <location>
        <begin position="34"/>
        <end position="190"/>
    </location>
</feature>
<dbReference type="Pfam" id="PF06347">
    <property type="entry name" value="SH3_4"/>
    <property type="match status" value="2"/>
</dbReference>
<proteinExistence type="predicted"/>
<evidence type="ECO:0000256" key="1">
    <source>
        <dbReference type="SAM" id="SignalP"/>
    </source>
</evidence>
<dbReference type="EMBL" id="CP029479">
    <property type="protein sequence ID" value="AWM78597.1"/>
    <property type="molecule type" value="Genomic_DNA"/>
</dbReference>
<evidence type="ECO:0000313" key="3">
    <source>
        <dbReference type="Proteomes" id="UP000247763"/>
    </source>
</evidence>
<dbReference type="Proteomes" id="UP000247763">
    <property type="component" value="Chromosome"/>
</dbReference>
<dbReference type="OrthoDB" id="9810773at2"/>
<dbReference type="Gene3D" id="2.30.30.40">
    <property type="entry name" value="SH3 Domains"/>
    <property type="match status" value="1"/>
</dbReference>
<dbReference type="KEGG" id="phb:HYN04_13020"/>
<dbReference type="RefSeq" id="WP_110451163.1">
    <property type="nucleotide sequence ID" value="NZ_CP029479.1"/>
</dbReference>
<evidence type="ECO:0000313" key="2">
    <source>
        <dbReference type="EMBL" id="AWM78597.1"/>
    </source>
</evidence>
<sequence>MNGQGEPSGRGRRAALSILLAAAFALTAPGAAAVADARVTPSGLPVPRYVTLKFGSVNARSGPGDDYPALWVYQVRGLPVQVIAESSEWRRICDPDRGVAWVHMRTTDGRRNVMRTAATPLAVQASPRADARTLAVLQPRALAALQRCESGWCRIKADGVSGWVQASGLWGVDERPQCAPPRPAPRPAAR</sequence>
<organism evidence="2 3">
    <name type="scientific">Phenylobacterium parvum</name>
    <dbReference type="NCBI Taxonomy" id="2201350"/>
    <lineage>
        <taxon>Bacteria</taxon>
        <taxon>Pseudomonadati</taxon>
        <taxon>Pseudomonadota</taxon>
        <taxon>Alphaproteobacteria</taxon>
        <taxon>Caulobacterales</taxon>
        <taxon>Caulobacteraceae</taxon>
        <taxon>Phenylobacterium</taxon>
    </lineage>
</organism>
<protein>
    <recommendedName>
        <fullName evidence="4">SH3b domain-containing protein</fullName>
    </recommendedName>
</protein>
<dbReference type="AlphaFoldDB" id="A0A2Z3HRX8"/>